<accession>A0A822ZJD6</accession>
<proteinExistence type="predicted"/>
<evidence type="ECO:0000313" key="2">
    <source>
        <dbReference type="Proteomes" id="UP000607653"/>
    </source>
</evidence>
<gene>
    <name evidence="1" type="ORF">HUJ06_002993</name>
</gene>
<keyword evidence="2" id="KW-1185">Reference proteome</keyword>
<reference evidence="1 2" key="1">
    <citation type="journal article" date="2020" name="Mol. Biol. Evol.">
        <title>Distinct Expression and Methylation Patterns for Genes with Different Fates following a Single Whole-Genome Duplication in Flowering Plants.</title>
        <authorList>
            <person name="Shi T."/>
            <person name="Rahmani R.S."/>
            <person name="Gugger P.F."/>
            <person name="Wang M."/>
            <person name="Li H."/>
            <person name="Zhang Y."/>
            <person name="Li Z."/>
            <person name="Wang Q."/>
            <person name="Van de Peer Y."/>
            <person name="Marchal K."/>
            <person name="Chen J."/>
        </authorList>
    </citation>
    <scope>NUCLEOTIDE SEQUENCE [LARGE SCALE GENOMIC DNA]</scope>
    <source>
        <tissue evidence="1">Leaf</tissue>
    </source>
</reference>
<organism evidence="1 2">
    <name type="scientific">Nelumbo nucifera</name>
    <name type="common">Sacred lotus</name>
    <dbReference type="NCBI Taxonomy" id="4432"/>
    <lineage>
        <taxon>Eukaryota</taxon>
        <taxon>Viridiplantae</taxon>
        <taxon>Streptophyta</taxon>
        <taxon>Embryophyta</taxon>
        <taxon>Tracheophyta</taxon>
        <taxon>Spermatophyta</taxon>
        <taxon>Magnoliopsida</taxon>
        <taxon>Proteales</taxon>
        <taxon>Nelumbonaceae</taxon>
        <taxon>Nelumbo</taxon>
    </lineage>
</organism>
<dbReference type="Proteomes" id="UP000607653">
    <property type="component" value="Unassembled WGS sequence"/>
</dbReference>
<protein>
    <submittedName>
        <fullName evidence="1">Uncharacterized protein</fullName>
    </submittedName>
</protein>
<dbReference type="EMBL" id="DUZY01000007">
    <property type="protein sequence ID" value="DAD44763.1"/>
    <property type="molecule type" value="Genomic_DNA"/>
</dbReference>
<name>A0A822ZJD6_NELNU</name>
<dbReference type="AlphaFoldDB" id="A0A822ZJD6"/>
<comment type="caution">
    <text evidence="1">The sequence shown here is derived from an EMBL/GenBank/DDBJ whole genome shotgun (WGS) entry which is preliminary data.</text>
</comment>
<sequence length="101" mass="11138">MNRRSGLAQKESTFHGIRASPLKTIARSDAYNALLAELLHTNVDPMGPPTLSSSSTNQTVWCPPPAGWWKVNVDASVATIYLRGSVWWVEIMLGTYFAAYP</sequence>
<evidence type="ECO:0000313" key="1">
    <source>
        <dbReference type="EMBL" id="DAD44763.1"/>
    </source>
</evidence>